<feature type="region of interest" description="Disordered" evidence="1">
    <location>
        <begin position="1"/>
        <end position="36"/>
    </location>
</feature>
<name>A0A6B0R2Q4_9CETA</name>
<evidence type="ECO:0000313" key="3">
    <source>
        <dbReference type="Proteomes" id="UP000322234"/>
    </source>
</evidence>
<proteinExistence type="predicted"/>
<accession>A0A6B0R2Q4</accession>
<reference evidence="2" key="1">
    <citation type="submission" date="2019-10" db="EMBL/GenBank/DDBJ databases">
        <title>The sequence and de novo assembly of the wild yak genome.</title>
        <authorList>
            <person name="Liu Y."/>
        </authorList>
    </citation>
    <scope>NUCLEOTIDE SEQUENCE [LARGE SCALE GENOMIC DNA]</scope>
    <source>
        <strain evidence="2">WY2019</strain>
    </source>
</reference>
<sequence>MGRTLSRDKPEPELPSRARLCQRCGRGSRRSPGAVKAASSCVSSRRCGQAPHPHRVRLHALWLGNLPKVPGFPSKSQSQSSERSACDTRREGALGIPTAFMDHPQGLQPLREGALNQLQAWAPDSLL</sequence>
<feature type="compositionally biased region" description="Basic and acidic residues" evidence="1">
    <location>
        <begin position="1"/>
        <end position="16"/>
    </location>
</feature>
<protein>
    <submittedName>
        <fullName evidence="2">Uncharacterized protein</fullName>
    </submittedName>
</protein>
<comment type="caution">
    <text evidence="2">The sequence shown here is derived from an EMBL/GenBank/DDBJ whole genome shotgun (WGS) entry which is preliminary data.</text>
</comment>
<evidence type="ECO:0000313" key="2">
    <source>
        <dbReference type="EMBL" id="MXQ84125.1"/>
    </source>
</evidence>
<feature type="region of interest" description="Disordered" evidence="1">
    <location>
        <begin position="69"/>
        <end position="89"/>
    </location>
</feature>
<feature type="compositionally biased region" description="Low complexity" evidence="1">
    <location>
        <begin position="74"/>
        <end position="83"/>
    </location>
</feature>
<dbReference type="AlphaFoldDB" id="A0A6B0R2Q4"/>
<gene>
    <name evidence="2" type="ORF">E5288_WYG012153</name>
</gene>
<organism evidence="2 3">
    <name type="scientific">Bos mutus</name>
    <name type="common">wild yak</name>
    <dbReference type="NCBI Taxonomy" id="72004"/>
    <lineage>
        <taxon>Eukaryota</taxon>
        <taxon>Metazoa</taxon>
        <taxon>Chordata</taxon>
        <taxon>Craniata</taxon>
        <taxon>Vertebrata</taxon>
        <taxon>Euteleostomi</taxon>
        <taxon>Mammalia</taxon>
        <taxon>Eutheria</taxon>
        <taxon>Laurasiatheria</taxon>
        <taxon>Artiodactyla</taxon>
        <taxon>Ruminantia</taxon>
        <taxon>Pecora</taxon>
        <taxon>Bovidae</taxon>
        <taxon>Bovinae</taxon>
        <taxon>Bos</taxon>
    </lineage>
</organism>
<evidence type="ECO:0000256" key="1">
    <source>
        <dbReference type="SAM" id="MobiDB-lite"/>
    </source>
</evidence>
<dbReference type="Proteomes" id="UP000322234">
    <property type="component" value="Unassembled WGS sequence"/>
</dbReference>
<dbReference type="EMBL" id="VBQZ03000019">
    <property type="protein sequence ID" value="MXQ84125.1"/>
    <property type="molecule type" value="Genomic_DNA"/>
</dbReference>
<keyword evidence="3" id="KW-1185">Reference proteome</keyword>